<evidence type="ECO:0000313" key="5">
    <source>
        <dbReference type="Proteomes" id="UP001596434"/>
    </source>
</evidence>
<evidence type="ECO:0000313" key="3">
    <source>
        <dbReference type="EMBL" id="MFC7257407.1"/>
    </source>
</evidence>
<name>A0ABD6A3C0_9EURY</name>
<reference evidence="5" key="2">
    <citation type="journal article" date="2019" name="Int. J. Syst. Evol. Microbiol.">
        <title>The Global Catalogue of Microorganisms (GCM) 10K type strain sequencing project: providing services to taxonomists for standard genome sequencing and annotation.</title>
        <authorList>
            <consortium name="The Broad Institute Genomics Platform"/>
            <consortium name="The Broad Institute Genome Sequencing Center for Infectious Disease"/>
            <person name="Wu L."/>
            <person name="Ma J."/>
        </authorList>
    </citation>
    <scope>NUCLEOTIDE SEQUENCE [LARGE SCALE GENOMIC DNA]</scope>
    <source>
        <strain evidence="5">GX21</strain>
    </source>
</reference>
<evidence type="ECO:0000313" key="4">
    <source>
        <dbReference type="EMBL" id="MFC7257438.1"/>
    </source>
</evidence>
<proteinExistence type="predicted"/>
<keyword evidence="5" id="KW-1185">Reference proteome</keyword>
<organism evidence="4 5">
    <name type="scientific">Haloplanus litoreus</name>
    <dbReference type="NCBI Taxonomy" id="767515"/>
    <lineage>
        <taxon>Archaea</taxon>
        <taxon>Methanobacteriati</taxon>
        <taxon>Methanobacteriota</taxon>
        <taxon>Stenosarchaea group</taxon>
        <taxon>Halobacteria</taxon>
        <taxon>Halobacteriales</taxon>
        <taxon>Haloferacaceae</taxon>
        <taxon>Haloplanus</taxon>
    </lineage>
</organism>
<dbReference type="EMBL" id="JBHTAT010000006">
    <property type="protein sequence ID" value="MFC7257374.1"/>
    <property type="molecule type" value="Genomic_DNA"/>
</dbReference>
<reference evidence="4" key="1">
    <citation type="journal article" date="2014" name="Int. J. Syst. Evol. Microbiol.">
        <title>Complete genome sequence of Corynebacterium casei LMG S-19264T (=DSM 44701T), isolated from a smear-ripened cheese.</title>
        <authorList>
            <consortium name="US DOE Joint Genome Institute (JGI-PGF)"/>
            <person name="Walter F."/>
            <person name="Albersmeier A."/>
            <person name="Kalinowski J."/>
            <person name="Ruckert C."/>
        </authorList>
    </citation>
    <scope>NUCLEOTIDE SEQUENCE [LARGE SCALE GENOMIC DNA]</scope>
    <source>
        <strain evidence="4">CGMCC 4.163</strain>
    </source>
</reference>
<accession>A0ABD6A3C0</accession>
<comment type="caution">
    <text evidence="4">The sequence shown here is derived from an EMBL/GenBank/DDBJ whole genome shotgun (WGS) entry which is preliminary data.</text>
</comment>
<feature type="compositionally biased region" description="Acidic residues" evidence="1">
    <location>
        <begin position="1"/>
        <end position="10"/>
    </location>
</feature>
<evidence type="ECO:0000256" key="1">
    <source>
        <dbReference type="SAM" id="MobiDB-lite"/>
    </source>
</evidence>
<feature type="region of interest" description="Disordered" evidence="1">
    <location>
        <begin position="1"/>
        <end position="21"/>
    </location>
</feature>
<dbReference type="RefSeq" id="WP_379707081.1">
    <property type="nucleotide sequence ID" value="NZ_JBHTAT010000006.1"/>
</dbReference>
<gene>
    <name evidence="2" type="ORF">ACFQKE_19180</name>
    <name evidence="3" type="ORF">ACFQKE_19345</name>
    <name evidence="4" type="ORF">ACFQKE_19500</name>
</gene>
<dbReference type="EMBL" id="JBHTAT010000006">
    <property type="protein sequence ID" value="MFC7257407.1"/>
    <property type="molecule type" value="Genomic_DNA"/>
</dbReference>
<protein>
    <submittedName>
        <fullName evidence="4">Uncharacterized protein</fullName>
    </submittedName>
</protein>
<dbReference type="EMBL" id="JBHTAT010000006">
    <property type="protein sequence ID" value="MFC7257438.1"/>
    <property type="molecule type" value="Genomic_DNA"/>
</dbReference>
<evidence type="ECO:0000313" key="2">
    <source>
        <dbReference type="EMBL" id="MFC7257374.1"/>
    </source>
</evidence>
<reference evidence="4" key="3">
    <citation type="submission" date="2024-09" db="EMBL/GenBank/DDBJ databases">
        <authorList>
            <person name="Sun Q."/>
        </authorList>
    </citation>
    <scope>NUCLEOTIDE SEQUENCE</scope>
    <source>
        <strain evidence="4">CGMCC 4.163</strain>
    </source>
</reference>
<dbReference type="AlphaFoldDB" id="A0ABD6A3C0"/>
<sequence length="82" mass="9002">MTDDDTDGVPDSDPRHIDPAGDLADLVESGEFDIELEDDQDVDELREFIERAEAREFGADPGVEATVRIARALLEDADDDSP</sequence>
<dbReference type="Proteomes" id="UP001596434">
    <property type="component" value="Unassembled WGS sequence"/>
</dbReference>